<accession>A0A0P9XMR6</accession>
<proteinExistence type="inferred from homology"/>
<comment type="caution">
    <text evidence="7">The sequence shown here is derived from an EMBL/GenBank/DDBJ whole genome shotgun (WGS) entry which is preliminary data.</text>
</comment>
<evidence type="ECO:0000256" key="5">
    <source>
        <dbReference type="ARBA" id="ARBA00023239"/>
    </source>
</evidence>
<evidence type="ECO:0000313" key="7">
    <source>
        <dbReference type="EMBL" id="MDH4625405.1"/>
    </source>
</evidence>
<protein>
    <submittedName>
        <fullName evidence="7">Phenylacetaldoxime dehydratase family protein</fullName>
    </submittedName>
</protein>
<keyword evidence="4" id="KW-0408">Iron</keyword>
<dbReference type="Pfam" id="PF13816">
    <property type="entry name" value="Dehydratase_hem"/>
    <property type="match status" value="1"/>
</dbReference>
<dbReference type="AlphaFoldDB" id="A0A0P9XMR6"/>
<dbReference type="GO" id="GO:0046872">
    <property type="term" value="F:metal ion binding"/>
    <property type="evidence" value="ECO:0007669"/>
    <property type="project" value="UniProtKB-KW"/>
</dbReference>
<dbReference type="Proteomes" id="UP001162155">
    <property type="component" value="Unassembled WGS sequence"/>
</dbReference>
<evidence type="ECO:0000256" key="4">
    <source>
        <dbReference type="ARBA" id="ARBA00023004"/>
    </source>
</evidence>
<keyword evidence="5" id="KW-0456">Lyase</keyword>
<evidence type="ECO:0000256" key="1">
    <source>
        <dbReference type="ARBA" id="ARBA00001970"/>
    </source>
</evidence>
<sequence>MHSAIPEHLRKPRKLNSNLPEGYHQPPFPAWSARFDPLAGQVVMAYFGVQSLHAVGLPELAAITTRFDSDSGPRYWDSARCVDADGFHTCIAIAYWHDVDAFNQWCNSSGFAHWWQDPARETGPLGWFLEVVCPSAERFETLFSAPDVPEGVTHLASHMSEPIQEHAYWGSSRDRIPLAQTDALTGGSNPSSANALCVGRVRMSGRDNLCLIRSGQDWSSTTGQERDMYLNDIQPVLQRGMTFLRDEGATVGCLSCRFMQALDSDTGEPLEKSFGLAWFDDLSNLERWAKTHPTHVAIFGGFMQYVQTLNFQVQLRLYHEIAVIPSEAQYFEYLNCHPGSGLLSR</sequence>
<name>A0A0P9XMR6_PSESX</name>
<reference evidence="7" key="1">
    <citation type="submission" date="2021-02" db="EMBL/GenBank/DDBJ databases">
        <title>Genome analysis of blister spot of apple pathogen from New York area.</title>
        <authorList>
            <person name="Kandel P."/>
            <person name="Hockett K.L."/>
            <person name="Santander R."/>
            <person name="Acimovic S."/>
        </authorList>
    </citation>
    <scope>NUCLEOTIDE SEQUENCE</scope>
    <source>
        <strain evidence="7">PSP1</strain>
    </source>
</reference>
<keyword evidence="3" id="KW-0479">Metal-binding</keyword>
<dbReference type="InterPro" id="IPR025702">
    <property type="entry name" value="OXD"/>
</dbReference>
<gene>
    <name evidence="7" type="ORF">JW322_27485</name>
</gene>
<keyword evidence="2" id="KW-0349">Heme</keyword>
<comment type="cofactor">
    <cofactor evidence="1">
        <name>heme b</name>
        <dbReference type="ChEBI" id="CHEBI:60344"/>
    </cofactor>
</comment>
<comment type="similarity">
    <text evidence="6">Belongs to the heme-containing dehydratase family.</text>
</comment>
<dbReference type="GO" id="GO:0016829">
    <property type="term" value="F:lyase activity"/>
    <property type="evidence" value="ECO:0007669"/>
    <property type="project" value="UniProtKB-KW"/>
</dbReference>
<evidence type="ECO:0000256" key="6">
    <source>
        <dbReference type="ARBA" id="ARBA00034312"/>
    </source>
</evidence>
<dbReference type="EMBL" id="JAFFRZ010000001">
    <property type="protein sequence ID" value="MDH4625405.1"/>
    <property type="molecule type" value="Genomic_DNA"/>
</dbReference>
<dbReference type="RefSeq" id="WP_044309638.1">
    <property type="nucleotide sequence ID" value="NZ_JAFFRY010000021.1"/>
</dbReference>
<evidence type="ECO:0000256" key="2">
    <source>
        <dbReference type="ARBA" id="ARBA00022617"/>
    </source>
</evidence>
<organism evidence="7 8">
    <name type="scientific">Pseudomonas syringae pv. papulans</name>
    <dbReference type="NCBI Taxonomy" id="83963"/>
    <lineage>
        <taxon>Bacteria</taxon>
        <taxon>Pseudomonadati</taxon>
        <taxon>Pseudomonadota</taxon>
        <taxon>Gammaproteobacteria</taxon>
        <taxon>Pseudomonadales</taxon>
        <taxon>Pseudomonadaceae</taxon>
        <taxon>Pseudomonas</taxon>
        <taxon>Pseudomonas syringae</taxon>
    </lineage>
</organism>
<evidence type="ECO:0000313" key="8">
    <source>
        <dbReference type="Proteomes" id="UP001162155"/>
    </source>
</evidence>
<evidence type="ECO:0000256" key="3">
    <source>
        <dbReference type="ARBA" id="ARBA00022723"/>
    </source>
</evidence>